<dbReference type="OrthoDB" id="8010691at2"/>
<sequence length="689" mass="73320">MGFTWSAPRPHTFRDAYLDWSRLLGKRLDALPPQREDGGAEYEPIFVALKTGDDPLAARIALAEALASSPVLLMDPHETQALLARIDDPATHADLPDEYALYRKVGTPDSAHAQLFDVLDTGVAVRLEDAPAPVMSAPTPAAASTAPGAPIVAIIDDGVGFLNTRFRRTQRDGTSRTRFHAVWLQALESRSTEGGVLSGQVLNAADIDALLLLPEDATYARFNKALGGPRTRPALGAQTSHGTHVLDLAAGADPEDENDPVRGWPLIAVQLPSETIDDTSGMWFESYMLQGLRWILRRAAEVSTSAPVIVNLSLGNTAGPKNGTRFVERQMAREARVWEEVTGQPVRIVWSFGNSYRDDLMCTLELPKAAEGQAVVRVQPDDMTASFVEMHPRNGATGDIALSVTAPDGATTGYLKLNPGEIVSLEDRGTSVARLYHVPERPAGVGEVEAAHYTLALAPTRQRKSREEVAQPGAWTIDVRNDGDAEVCVLCQIQRDDALGGSLLRGRQAYFDHSGAYGWSTTAASYSQPQDDCPVTPSGCHNALVTTSARQVFSCGAAVWTPRHGVPTHANFAPAYYSAEGSDWTVAGPTVSTLVDHGAFSGGTRASGTLSGSTRRLGGTSAAAGRLTRALGLSAGLIAANAKKPDTTQNDDLNPAALDLYEVDADRRSRLGAYIVVAPGSGPGADLPV</sequence>
<dbReference type="AlphaFoldDB" id="A3K5E6"/>
<dbReference type="RefSeq" id="WP_005860225.1">
    <property type="nucleotide sequence ID" value="NZ_AAYA01000008.1"/>
</dbReference>
<dbReference type="EMBL" id="AAYA01000008">
    <property type="protein sequence ID" value="EBA07747.1"/>
    <property type="molecule type" value="Genomic_DNA"/>
</dbReference>
<evidence type="ECO:0000259" key="1">
    <source>
        <dbReference type="Pfam" id="PF00082"/>
    </source>
</evidence>
<feature type="domain" description="Peptidase S8/S53" evidence="1">
    <location>
        <begin position="150"/>
        <end position="394"/>
    </location>
</feature>
<keyword evidence="3" id="KW-1185">Reference proteome</keyword>
<dbReference type="Gene3D" id="3.40.50.200">
    <property type="entry name" value="Peptidase S8/S53 domain"/>
    <property type="match status" value="1"/>
</dbReference>
<gene>
    <name evidence="2" type="ORF">SSE37_14213</name>
</gene>
<name>A3K5E6_SAGS3</name>
<organism evidence="2 3">
    <name type="scientific">Sagittula stellata (strain ATCC 700073 / DSM 11524 / E-37)</name>
    <dbReference type="NCBI Taxonomy" id="388399"/>
    <lineage>
        <taxon>Bacteria</taxon>
        <taxon>Pseudomonadati</taxon>
        <taxon>Pseudomonadota</taxon>
        <taxon>Alphaproteobacteria</taxon>
        <taxon>Rhodobacterales</taxon>
        <taxon>Roseobacteraceae</taxon>
        <taxon>Sagittula</taxon>
    </lineage>
</organism>
<evidence type="ECO:0000313" key="2">
    <source>
        <dbReference type="EMBL" id="EBA07747.1"/>
    </source>
</evidence>
<dbReference type="SUPFAM" id="SSF52743">
    <property type="entry name" value="Subtilisin-like"/>
    <property type="match status" value="1"/>
</dbReference>
<protein>
    <recommendedName>
        <fullName evidence="1">Peptidase S8/S53 domain-containing protein</fullName>
    </recommendedName>
</protein>
<dbReference type="Proteomes" id="UP000005713">
    <property type="component" value="Unassembled WGS sequence"/>
</dbReference>
<dbReference type="InterPro" id="IPR000209">
    <property type="entry name" value="Peptidase_S8/S53_dom"/>
</dbReference>
<dbReference type="GO" id="GO:0004252">
    <property type="term" value="F:serine-type endopeptidase activity"/>
    <property type="evidence" value="ECO:0007669"/>
    <property type="project" value="InterPro"/>
</dbReference>
<reference evidence="2 3" key="1">
    <citation type="submission" date="2006-06" db="EMBL/GenBank/DDBJ databases">
        <authorList>
            <person name="Moran M.A."/>
            <person name="Ferriera S."/>
            <person name="Johnson J."/>
            <person name="Kravitz S."/>
            <person name="Beeson K."/>
            <person name="Sutton G."/>
            <person name="Rogers Y.-H."/>
            <person name="Friedman R."/>
            <person name="Frazier M."/>
            <person name="Venter J.C."/>
        </authorList>
    </citation>
    <scope>NUCLEOTIDE SEQUENCE [LARGE SCALE GENOMIC DNA]</scope>
    <source>
        <strain evidence="2 3">E-37</strain>
    </source>
</reference>
<proteinExistence type="predicted"/>
<comment type="caution">
    <text evidence="2">The sequence shown here is derived from an EMBL/GenBank/DDBJ whole genome shotgun (WGS) entry which is preliminary data.</text>
</comment>
<dbReference type="eggNOG" id="COG1404">
    <property type="taxonomic scope" value="Bacteria"/>
</dbReference>
<dbReference type="GO" id="GO:0006508">
    <property type="term" value="P:proteolysis"/>
    <property type="evidence" value="ECO:0007669"/>
    <property type="project" value="InterPro"/>
</dbReference>
<dbReference type="Pfam" id="PF00082">
    <property type="entry name" value="Peptidase_S8"/>
    <property type="match status" value="1"/>
</dbReference>
<dbReference type="InterPro" id="IPR036852">
    <property type="entry name" value="Peptidase_S8/S53_dom_sf"/>
</dbReference>
<evidence type="ECO:0000313" key="3">
    <source>
        <dbReference type="Proteomes" id="UP000005713"/>
    </source>
</evidence>
<accession>A3K5E6</accession>